<dbReference type="Proteomes" id="UP000827892">
    <property type="component" value="Chromosome I"/>
</dbReference>
<organism evidence="2 3">
    <name type="scientific">Caenorhabditis briggsae</name>
    <dbReference type="NCBI Taxonomy" id="6238"/>
    <lineage>
        <taxon>Eukaryota</taxon>
        <taxon>Metazoa</taxon>
        <taxon>Ecdysozoa</taxon>
        <taxon>Nematoda</taxon>
        <taxon>Chromadorea</taxon>
        <taxon>Rhabditida</taxon>
        <taxon>Rhabditina</taxon>
        <taxon>Rhabditomorpha</taxon>
        <taxon>Rhabditoidea</taxon>
        <taxon>Rhabditidae</taxon>
        <taxon>Peloderinae</taxon>
        <taxon>Caenorhabditis</taxon>
    </lineage>
</organism>
<proteinExistence type="predicted"/>
<keyword evidence="1" id="KW-0175">Coiled coil</keyword>
<reference evidence="2 3" key="1">
    <citation type="submission" date="2022-05" db="EMBL/GenBank/DDBJ databases">
        <title>Chromosome-level reference genomes for two strains of Caenorhabditis briggsae: an improved platform for comparative genomics.</title>
        <authorList>
            <person name="Stevens L."/>
            <person name="Andersen E.C."/>
        </authorList>
    </citation>
    <scope>NUCLEOTIDE SEQUENCE [LARGE SCALE GENOMIC DNA]</scope>
    <source>
        <strain evidence="2">QX1410_ONT</strain>
        <tissue evidence="2">Whole-organism</tissue>
    </source>
</reference>
<gene>
    <name evidence="2" type="ORF">L3Y34_016398</name>
</gene>
<accession>A0AAE9J097</accession>
<evidence type="ECO:0000256" key="1">
    <source>
        <dbReference type="SAM" id="Coils"/>
    </source>
</evidence>
<dbReference type="EMBL" id="CP090891">
    <property type="protein sequence ID" value="ULU13871.1"/>
    <property type="molecule type" value="Genomic_DNA"/>
</dbReference>
<feature type="coiled-coil region" evidence="1">
    <location>
        <begin position="38"/>
        <end position="119"/>
    </location>
</feature>
<evidence type="ECO:0000313" key="2">
    <source>
        <dbReference type="EMBL" id="ULU13871.1"/>
    </source>
</evidence>
<protein>
    <submittedName>
        <fullName evidence="2">Uncharacterized protein</fullName>
    </submittedName>
</protein>
<sequence>MAKTKVTAPQNTKIESKADIKKKIQILGDEYITAIKDHQKASNDVRRIQSQQKESEKRIQRLKALHQMHQKPKIQKPKPAFQKKIQEKEEAHKKIQKQLKKALKVEESAKDAMEEAEASWKFEAMCSGEAYQENGQWKWRE</sequence>
<evidence type="ECO:0000313" key="3">
    <source>
        <dbReference type="Proteomes" id="UP000827892"/>
    </source>
</evidence>
<name>A0AAE9J097_CAEBR</name>
<dbReference type="AlphaFoldDB" id="A0AAE9J097"/>